<proteinExistence type="predicted"/>
<reference evidence="2 4" key="1">
    <citation type="submission" date="2019-11" db="EMBL/GenBank/DDBJ databases">
        <title>Whole Genome Sequencing and Comparative Genomic Analyses of Lysinibacillus pakistanensis LZH-9, a Halotolerant Strain with Excellent COD Removal Capability.</title>
        <authorList>
            <person name="Zhou H."/>
        </authorList>
    </citation>
    <scope>NUCLEOTIDE SEQUENCE [LARGE SCALE GENOMIC DNA]</scope>
    <source>
        <strain evidence="2 4">LZH-9</strain>
    </source>
</reference>
<dbReference type="AlphaFoldDB" id="A0AAX3WYT9"/>
<name>A0AAX3WYT9_9BACI</name>
<evidence type="ECO:0000313" key="3">
    <source>
        <dbReference type="EMBL" id="WHY52905.1"/>
    </source>
</evidence>
<evidence type="ECO:0000313" key="2">
    <source>
        <dbReference type="EMBL" id="QGG50547.1"/>
    </source>
</evidence>
<keyword evidence="1" id="KW-1133">Transmembrane helix</keyword>
<feature type="transmembrane region" description="Helical" evidence="1">
    <location>
        <begin position="46"/>
        <end position="69"/>
    </location>
</feature>
<gene>
    <name evidence="2" type="ORF">GDS87_06110</name>
    <name evidence="3" type="ORF">QNH24_06595</name>
</gene>
<dbReference type="EMBL" id="CP126101">
    <property type="protein sequence ID" value="WHY52905.1"/>
    <property type="molecule type" value="Genomic_DNA"/>
</dbReference>
<evidence type="ECO:0000313" key="4">
    <source>
        <dbReference type="Proteomes" id="UP000373269"/>
    </source>
</evidence>
<evidence type="ECO:0000313" key="5">
    <source>
        <dbReference type="Proteomes" id="UP001178322"/>
    </source>
</evidence>
<accession>A0AAX3WYT9</accession>
<protein>
    <submittedName>
        <fullName evidence="3">Uncharacterized protein</fullName>
    </submittedName>
</protein>
<keyword evidence="1" id="KW-0472">Membrane</keyword>
<dbReference type="Proteomes" id="UP000373269">
    <property type="component" value="Chromosome"/>
</dbReference>
<dbReference type="RefSeq" id="WP_054772319.1">
    <property type="nucleotide sequence ID" value="NZ_CP045835.1"/>
</dbReference>
<evidence type="ECO:0000256" key="1">
    <source>
        <dbReference type="SAM" id="Phobius"/>
    </source>
</evidence>
<dbReference type="Proteomes" id="UP001178322">
    <property type="component" value="Chromosome"/>
</dbReference>
<organism evidence="3 5">
    <name type="scientific">Lysinibacillus pakistanensis</name>
    <dbReference type="NCBI Taxonomy" id="759811"/>
    <lineage>
        <taxon>Bacteria</taxon>
        <taxon>Bacillati</taxon>
        <taxon>Bacillota</taxon>
        <taxon>Bacilli</taxon>
        <taxon>Bacillales</taxon>
        <taxon>Bacillaceae</taxon>
        <taxon>Lysinibacillus</taxon>
    </lineage>
</organism>
<reference evidence="3" key="2">
    <citation type="submission" date="2023-05" db="EMBL/GenBank/DDBJ databases">
        <title>Comparative genomics of Bacillaceae isolates and their secondary metabolite potential.</title>
        <authorList>
            <person name="Song L."/>
            <person name="Nielsen L.J."/>
            <person name="Mohite O."/>
            <person name="Xu X."/>
            <person name="Weber T."/>
            <person name="Kovacs A.T."/>
        </authorList>
    </citation>
    <scope>NUCLEOTIDE SEQUENCE</scope>
    <source>
        <strain evidence="3">LY1</strain>
    </source>
</reference>
<sequence length="115" mass="12921">METHFTYKQFVTNHSFSLLDPIFEVILLFAIILLLIVFIKNVPTWFCLLFAGLSILISGQLLWFSGIIADELNIGGSAKSFFIFIATLCIHGAAIWISLIKSSKDEKIPQHSEGF</sequence>
<keyword evidence="4" id="KW-1185">Reference proteome</keyword>
<dbReference type="EMBL" id="CP045835">
    <property type="protein sequence ID" value="QGG50547.1"/>
    <property type="molecule type" value="Genomic_DNA"/>
</dbReference>
<keyword evidence="1" id="KW-0812">Transmembrane</keyword>
<feature type="transmembrane region" description="Helical" evidence="1">
    <location>
        <begin position="22"/>
        <end position="39"/>
    </location>
</feature>
<feature type="transmembrane region" description="Helical" evidence="1">
    <location>
        <begin position="81"/>
        <end position="100"/>
    </location>
</feature>